<dbReference type="AlphaFoldDB" id="A0A4R6T5M3"/>
<organism evidence="1 2">
    <name type="scientific">Algoriphagus boseongensis</name>
    <dbReference type="NCBI Taxonomy" id="1442587"/>
    <lineage>
        <taxon>Bacteria</taxon>
        <taxon>Pseudomonadati</taxon>
        <taxon>Bacteroidota</taxon>
        <taxon>Cytophagia</taxon>
        <taxon>Cytophagales</taxon>
        <taxon>Cyclobacteriaceae</taxon>
        <taxon>Algoriphagus</taxon>
    </lineage>
</organism>
<reference evidence="1 2" key="1">
    <citation type="submission" date="2019-03" db="EMBL/GenBank/DDBJ databases">
        <title>Genomic Encyclopedia of Type Strains, Phase III (KMG-III): the genomes of soil and plant-associated and newly described type strains.</title>
        <authorList>
            <person name="Whitman W."/>
        </authorList>
    </citation>
    <scope>NUCLEOTIDE SEQUENCE [LARGE SCALE GENOMIC DNA]</scope>
    <source>
        <strain evidence="1 2">CECT 8446</strain>
    </source>
</reference>
<proteinExistence type="predicted"/>
<gene>
    <name evidence="1" type="ORF">DFQ04_2850</name>
</gene>
<dbReference type="Proteomes" id="UP000294535">
    <property type="component" value="Unassembled WGS sequence"/>
</dbReference>
<evidence type="ECO:0000313" key="1">
    <source>
        <dbReference type="EMBL" id="TDQ14967.1"/>
    </source>
</evidence>
<accession>A0A4R6T5M3</accession>
<sequence>MKKKILLILLILVSGGTNLFAAYHYRMEREPCNSGRGSFYVCRPFPNIGCSVEAQTVCDGYGGGIE</sequence>
<name>A0A4R6T5M3_9BACT</name>
<evidence type="ECO:0000313" key="2">
    <source>
        <dbReference type="Proteomes" id="UP000294535"/>
    </source>
</evidence>
<keyword evidence="2" id="KW-1185">Reference proteome</keyword>
<protein>
    <submittedName>
        <fullName evidence="1">Uncharacterized protein</fullName>
    </submittedName>
</protein>
<dbReference type="EMBL" id="SNYF01000008">
    <property type="protein sequence ID" value="TDQ14967.1"/>
    <property type="molecule type" value="Genomic_DNA"/>
</dbReference>
<comment type="caution">
    <text evidence="1">The sequence shown here is derived from an EMBL/GenBank/DDBJ whole genome shotgun (WGS) entry which is preliminary data.</text>
</comment>